<comment type="caution">
    <text evidence="5">The sequence shown here is derived from an EMBL/GenBank/DDBJ whole genome shotgun (WGS) entry which is preliminary data.</text>
</comment>
<accession>A0A3R6KK49</accession>
<dbReference type="Proteomes" id="UP000284051">
    <property type="component" value="Unassembled WGS sequence"/>
</dbReference>
<evidence type="ECO:0000256" key="2">
    <source>
        <dbReference type="ARBA" id="ARBA00022741"/>
    </source>
</evidence>
<gene>
    <name evidence="5" type="ORF">DW264_01185</name>
</gene>
<name>A0A3R6KK49_9FIRM</name>
<dbReference type="Pfam" id="PF00004">
    <property type="entry name" value="AAA"/>
    <property type="match status" value="1"/>
</dbReference>
<protein>
    <submittedName>
        <fullName evidence="5">AAA family ATPase</fullName>
    </submittedName>
</protein>
<reference evidence="5 6" key="1">
    <citation type="submission" date="2018-08" db="EMBL/GenBank/DDBJ databases">
        <title>A genome reference for cultivated species of the human gut microbiota.</title>
        <authorList>
            <person name="Zou Y."/>
            <person name="Xue W."/>
            <person name="Luo G."/>
        </authorList>
    </citation>
    <scope>NUCLEOTIDE SEQUENCE [LARGE SCALE GENOMIC DNA]</scope>
    <source>
        <strain evidence="5 6">AM22-21LB</strain>
    </source>
</reference>
<dbReference type="InterPro" id="IPR003593">
    <property type="entry name" value="AAA+_ATPase"/>
</dbReference>
<evidence type="ECO:0000256" key="3">
    <source>
        <dbReference type="ARBA" id="ARBA00022840"/>
    </source>
</evidence>
<dbReference type="Gene3D" id="3.40.50.300">
    <property type="entry name" value="P-loop containing nucleotide triphosphate hydrolases"/>
    <property type="match status" value="1"/>
</dbReference>
<dbReference type="SMART" id="SM00382">
    <property type="entry name" value="AAA"/>
    <property type="match status" value="1"/>
</dbReference>
<dbReference type="CDD" id="cd19481">
    <property type="entry name" value="RecA-like_protease"/>
    <property type="match status" value="1"/>
</dbReference>
<keyword evidence="3" id="KW-0067">ATP-binding</keyword>
<dbReference type="InterPro" id="IPR050221">
    <property type="entry name" value="26S_Proteasome_ATPase"/>
</dbReference>
<dbReference type="AlphaFoldDB" id="A0A3R6KK49"/>
<dbReference type="InterPro" id="IPR003959">
    <property type="entry name" value="ATPase_AAA_core"/>
</dbReference>
<dbReference type="GO" id="GO:0016887">
    <property type="term" value="F:ATP hydrolysis activity"/>
    <property type="evidence" value="ECO:0007669"/>
    <property type="project" value="InterPro"/>
</dbReference>
<organism evidence="5 6">
    <name type="scientific">Roseburia intestinalis</name>
    <dbReference type="NCBI Taxonomy" id="166486"/>
    <lineage>
        <taxon>Bacteria</taxon>
        <taxon>Bacillati</taxon>
        <taxon>Bacillota</taxon>
        <taxon>Clostridia</taxon>
        <taxon>Lachnospirales</taxon>
        <taxon>Lachnospiraceae</taxon>
        <taxon>Roseburia</taxon>
    </lineage>
</organism>
<sequence>MKKKSVINLIKYHAESNDAGFRSEAYEIAKDFDQAGDYQLAEYIMALMSNANTFIPQMSENESAMFEKVEKISDPLWLPDDVTQDLLGIVHAVAHNAGINKFLFQGAPGTGKTEAVKQLARILEREIYMVDFSAIIDSKMGQTQKNMSELFKEINGFVHPEKVIVLFDEIDAVALDRTNANDLREMGRVTSSLLKNLDRMDERIVLVATTNLFEHFDKALIRRFDSVIDFNRYSKEDLMDISEEYLNKFLTKFNLAKKDIRLFRKIMMLLSPLPYPGDLKNLIKTAVAFSNPDDELDYFRRLYYMVTGEKPEDIKRLQEQNFTVREIEILSKKPKSSVARELKEMIEDE</sequence>
<dbReference type="RefSeq" id="WP_118771835.1">
    <property type="nucleotide sequence ID" value="NZ_JADNLD010000016.1"/>
</dbReference>
<evidence type="ECO:0000313" key="5">
    <source>
        <dbReference type="EMBL" id="RHG30890.1"/>
    </source>
</evidence>
<evidence type="ECO:0000259" key="4">
    <source>
        <dbReference type="SMART" id="SM00382"/>
    </source>
</evidence>
<keyword evidence="2" id="KW-0547">Nucleotide-binding</keyword>
<feature type="domain" description="AAA+ ATPase" evidence="4">
    <location>
        <begin position="98"/>
        <end position="234"/>
    </location>
</feature>
<evidence type="ECO:0000313" key="6">
    <source>
        <dbReference type="Proteomes" id="UP000284051"/>
    </source>
</evidence>
<proteinExistence type="inferred from homology"/>
<evidence type="ECO:0000256" key="1">
    <source>
        <dbReference type="ARBA" id="ARBA00006914"/>
    </source>
</evidence>
<dbReference type="InterPro" id="IPR027417">
    <property type="entry name" value="P-loop_NTPase"/>
</dbReference>
<dbReference type="EMBL" id="QRID01000001">
    <property type="protein sequence ID" value="RHG30890.1"/>
    <property type="molecule type" value="Genomic_DNA"/>
</dbReference>
<comment type="similarity">
    <text evidence="1">Belongs to the AAA ATPase family.</text>
</comment>
<dbReference type="GO" id="GO:0005524">
    <property type="term" value="F:ATP binding"/>
    <property type="evidence" value="ECO:0007669"/>
    <property type="project" value="UniProtKB-KW"/>
</dbReference>
<dbReference type="SUPFAM" id="SSF52540">
    <property type="entry name" value="P-loop containing nucleoside triphosphate hydrolases"/>
    <property type="match status" value="1"/>
</dbReference>
<dbReference type="PANTHER" id="PTHR23073">
    <property type="entry name" value="26S PROTEASOME REGULATORY SUBUNIT"/>
    <property type="match status" value="1"/>
</dbReference>